<feature type="repeat" description="TPR" evidence="3">
    <location>
        <begin position="392"/>
        <end position="425"/>
    </location>
</feature>
<proteinExistence type="inferred from homology"/>
<dbReference type="GO" id="GO:0007091">
    <property type="term" value="P:metaphase/anaphase transition of mitotic cell cycle"/>
    <property type="evidence" value="ECO:0007669"/>
    <property type="project" value="TreeGrafter"/>
</dbReference>
<dbReference type="Pfam" id="PF13181">
    <property type="entry name" value="TPR_8"/>
    <property type="match status" value="3"/>
</dbReference>
<evidence type="ECO:0000256" key="3">
    <source>
        <dbReference type="PROSITE-ProRule" id="PRU00339"/>
    </source>
</evidence>
<evidence type="ECO:0000256" key="1">
    <source>
        <dbReference type="ARBA" id="ARBA00022803"/>
    </source>
</evidence>
<gene>
    <name evidence="4" type="ORF">KGF56_003187</name>
</gene>
<reference evidence="4" key="1">
    <citation type="journal article" date="2022" name="DNA Res.">
        <title>Genome analysis of five recently described species of the CUG-Ser clade uncovers Candida theae as a new hybrid lineage with pathogenic potential in the Candida parapsilosis species complex.</title>
        <authorList>
            <person name="Mixao V."/>
            <person name="Del Olmo V."/>
            <person name="Hegedusova E."/>
            <person name="Saus E."/>
            <person name="Pryszcz L."/>
            <person name="Cillingova A."/>
            <person name="Nosek J."/>
            <person name="Gabaldon T."/>
        </authorList>
    </citation>
    <scope>NUCLEOTIDE SEQUENCE</scope>
    <source>
        <strain evidence="4">CBS 10844</strain>
    </source>
</reference>
<dbReference type="RefSeq" id="XP_049179773.1">
    <property type="nucleotide sequence ID" value="XM_049324495.1"/>
</dbReference>
<dbReference type="PANTHER" id="PTHR12558:SF13">
    <property type="entry name" value="CELL DIVISION CYCLE PROTEIN 27 HOMOLOG"/>
    <property type="match status" value="1"/>
</dbReference>
<evidence type="ECO:0000256" key="2">
    <source>
        <dbReference type="ARBA" id="ARBA00038210"/>
    </source>
</evidence>
<dbReference type="GO" id="GO:0051301">
    <property type="term" value="P:cell division"/>
    <property type="evidence" value="ECO:0007669"/>
    <property type="project" value="TreeGrafter"/>
</dbReference>
<feature type="repeat" description="TPR" evidence="3">
    <location>
        <begin position="291"/>
        <end position="324"/>
    </location>
</feature>
<dbReference type="SUPFAM" id="SSF48452">
    <property type="entry name" value="TPR-like"/>
    <property type="match status" value="2"/>
</dbReference>
<dbReference type="GO" id="GO:0016567">
    <property type="term" value="P:protein ubiquitination"/>
    <property type="evidence" value="ECO:0007669"/>
    <property type="project" value="TreeGrafter"/>
</dbReference>
<dbReference type="GeneID" id="73380804"/>
<name>A0AAI9SVU9_9ASCO</name>
<protein>
    <submittedName>
        <fullName evidence="4">CDC27</fullName>
    </submittedName>
</protein>
<evidence type="ECO:0000313" key="5">
    <source>
        <dbReference type="Proteomes" id="UP001202479"/>
    </source>
</evidence>
<accession>A0AAI9SVU9</accession>
<dbReference type="PROSITE" id="PS50005">
    <property type="entry name" value="TPR"/>
    <property type="match status" value="4"/>
</dbReference>
<dbReference type="AlphaFoldDB" id="A0AAI9SVU9"/>
<sequence length="569" mass="65986">MDGTSLDSIYLYCLSLYRQNKYKSCYRKLVEVHNNLTPLHHLGCSYLYARCCLYLKKFKDGIAQLLKVKNLYDKEVKYSIEERFEYKRSIVPDASAVYHLLGDLYSATNDIKNSTLSYTQCLRLNQFDFEAFQKVSKLGVNMKVRSLYKQKPSTDSDNPFGVQVQSPPLKSIHVDDFNFQTPRVKQTTVPDAPLRKSNLNTDNTFEFVKPEKRRISRYSRITSRLTTAPAETPKRTNSDGITYIKELEKVEAYLLQKYSVFAKSFKCLTTYDCYKAIKILENFSSQERETPWVLSKLGRLHYEVTEYKKSLEYFEKLREVDRARLEDMEYFSTLLWHLKNKTKLTLLANEMKDIDSQSAITWIVIGNLFSLNKEPEEAIRAFNKSLKLQPLSYAYTLIGHEYMALEDLEKASSEFYRSLSMDERNYSALYGLGMVHLQLGEMDRAEYYIRKGISINPTNVILITTQAMILERAGRLEEAILCYKSGCEIQPTNPLPRLKKAQILIKMEQYSNAIETLEILKGLAPNEASVYFLLGELYKLKNDKFRALKELSIAMTLDPKAKVIIENSL</sequence>
<dbReference type="GO" id="GO:0031145">
    <property type="term" value="P:anaphase-promoting complex-dependent catabolic process"/>
    <property type="evidence" value="ECO:0007669"/>
    <property type="project" value="TreeGrafter"/>
</dbReference>
<comment type="similarity">
    <text evidence="2">Belongs to the APC3/CDC27 family.</text>
</comment>
<keyword evidence="1 3" id="KW-0802">TPR repeat</keyword>
<feature type="repeat" description="TPR" evidence="3">
    <location>
        <begin position="528"/>
        <end position="561"/>
    </location>
</feature>
<comment type="caution">
    <text evidence="4">The sequence shown here is derived from an EMBL/GenBank/DDBJ whole genome shotgun (WGS) entry which is preliminary data.</text>
</comment>
<dbReference type="PANTHER" id="PTHR12558">
    <property type="entry name" value="CELL DIVISION CYCLE 16,23,27"/>
    <property type="match status" value="1"/>
</dbReference>
<dbReference type="InterPro" id="IPR011990">
    <property type="entry name" value="TPR-like_helical_dom_sf"/>
</dbReference>
<dbReference type="EMBL" id="JAHUZD010000109">
    <property type="protein sequence ID" value="KAI3404028.2"/>
    <property type="molecule type" value="Genomic_DNA"/>
</dbReference>
<dbReference type="SMART" id="SM00028">
    <property type="entry name" value="TPR"/>
    <property type="match status" value="8"/>
</dbReference>
<organism evidence="4 5">
    <name type="scientific">Candida oxycetoniae</name>
    <dbReference type="NCBI Taxonomy" id="497107"/>
    <lineage>
        <taxon>Eukaryota</taxon>
        <taxon>Fungi</taxon>
        <taxon>Dikarya</taxon>
        <taxon>Ascomycota</taxon>
        <taxon>Saccharomycotina</taxon>
        <taxon>Pichiomycetes</taxon>
        <taxon>Debaryomycetaceae</taxon>
        <taxon>Candida/Lodderomyces clade</taxon>
        <taxon>Candida</taxon>
    </lineage>
</organism>
<dbReference type="InterPro" id="IPR019734">
    <property type="entry name" value="TPR_rpt"/>
</dbReference>
<dbReference type="GO" id="GO:0005680">
    <property type="term" value="C:anaphase-promoting complex"/>
    <property type="evidence" value="ECO:0007669"/>
    <property type="project" value="TreeGrafter"/>
</dbReference>
<keyword evidence="5" id="KW-1185">Reference proteome</keyword>
<dbReference type="GO" id="GO:0005737">
    <property type="term" value="C:cytoplasm"/>
    <property type="evidence" value="ECO:0007669"/>
    <property type="project" value="TreeGrafter"/>
</dbReference>
<evidence type="ECO:0000313" key="4">
    <source>
        <dbReference type="EMBL" id="KAI3404028.2"/>
    </source>
</evidence>
<dbReference type="Proteomes" id="UP001202479">
    <property type="component" value="Unassembled WGS sequence"/>
</dbReference>
<dbReference type="Gene3D" id="1.25.40.10">
    <property type="entry name" value="Tetratricopeptide repeat domain"/>
    <property type="match status" value="4"/>
</dbReference>
<dbReference type="Pfam" id="PF12895">
    <property type="entry name" value="ANAPC3"/>
    <property type="match status" value="1"/>
</dbReference>
<dbReference type="Pfam" id="PF13432">
    <property type="entry name" value="TPR_16"/>
    <property type="match status" value="1"/>
</dbReference>
<feature type="repeat" description="TPR" evidence="3">
    <location>
        <begin position="426"/>
        <end position="459"/>
    </location>
</feature>